<comment type="caution">
    <text evidence="1">The sequence shown here is derived from an EMBL/GenBank/DDBJ whole genome shotgun (WGS) entry which is preliminary data.</text>
</comment>
<name>A0A9P0MCD2_ACAOB</name>
<keyword evidence="2" id="KW-1185">Reference proteome</keyword>
<organism evidence="1 2">
    <name type="scientific">Acanthoscelides obtectus</name>
    <name type="common">Bean weevil</name>
    <name type="synonym">Bruchus obtectus</name>
    <dbReference type="NCBI Taxonomy" id="200917"/>
    <lineage>
        <taxon>Eukaryota</taxon>
        <taxon>Metazoa</taxon>
        <taxon>Ecdysozoa</taxon>
        <taxon>Arthropoda</taxon>
        <taxon>Hexapoda</taxon>
        <taxon>Insecta</taxon>
        <taxon>Pterygota</taxon>
        <taxon>Neoptera</taxon>
        <taxon>Endopterygota</taxon>
        <taxon>Coleoptera</taxon>
        <taxon>Polyphaga</taxon>
        <taxon>Cucujiformia</taxon>
        <taxon>Chrysomeloidea</taxon>
        <taxon>Chrysomelidae</taxon>
        <taxon>Bruchinae</taxon>
        <taxon>Bruchini</taxon>
        <taxon>Acanthoscelides</taxon>
    </lineage>
</organism>
<dbReference type="EMBL" id="CAKOFQ010007977">
    <property type="protein sequence ID" value="CAH2010498.1"/>
    <property type="molecule type" value="Genomic_DNA"/>
</dbReference>
<proteinExistence type="predicted"/>
<evidence type="ECO:0000313" key="2">
    <source>
        <dbReference type="Proteomes" id="UP001152888"/>
    </source>
</evidence>
<protein>
    <submittedName>
        <fullName evidence="1">Uncharacterized protein</fullName>
    </submittedName>
</protein>
<dbReference type="AlphaFoldDB" id="A0A9P0MCD2"/>
<gene>
    <name evidence="1" type="ORF">ACAOBT_LOCUS31566</name>
</gene>
<reference evidence="1" key="1">
    <citation type="submission" date="2022-03" db="EMBL/GenBank/DDBJ databases">
        <authorList>
            <person name="Sayadi A."/>
        </authorList>
    </citation>
    <scope>NUCLEOTIDE SEQUENCE</scope>
</reference>
<dbReference type="Proteomes" id="UP001152888">
    <property type="component" value="Unassembled WGS sequence"/>
</dbReference>
<evidence type="ECO:0000313" key="1">
    <source>
        <dbReference type="EMBL" id="CAH2010498.1"/>
    </source>
</evidence>
<accession>A0A9P0MCD2</accession>
<dbReference type="OrthoDB" id="6782840at2759"/>
<sequence length="80" mass="9850">MKLIECSWKYGSRDVDSLYNCFIENVNKRINEIAPLEQQSTNYESWIDGEIKRAQRERDVHYYIFKFTNLRDDFEKYKEK</sequence>